<organism evidence="1 2">
    <name type="scientific">Paraglomus occultum</name>
    <dbReference type="NCBI Taxonomy" id="144539"/>
    <lineage>
        <taxon>Eukaryota</taxon>
        <taxon>Fungi</taxon>
        <taxon>Fungi incertae sedis</taxon>
        <taxon>Mucoromycota</taxon>
        <taxon>Glomeromycotina</taxon>
        <taxon>Glomeromycetes</taxon>
        <taxon>Paraglomerales</taxon>
        <taxon>Paraglomeraceae</taxon>
        <taxon>Paraglomus</taxon>
    </lineage>
</organism>
<evidence type="ECO:0000313" key="1">
    <source>
        <dbReference type="EMBL" id="CAG8642303.1"/>
    </source>
</evidence>
<comment type="caution">
    <text evidence="1">The sequence shown here is derived from an EMBL/GenBank/DDBJ whole genome shotgun (WGS) entry which is preliminary data.</text>
</comment>
<dbReference type="AlphaFoldDB" id="A0A9N9DIX9"/>
<gene>
    <name evidence="1" type="ORF">POCULU_LOCUS9486</name>
</gene>
<proteinExistence type="predicted"/>
<keyword evidence="2" id="KW-1185">Reference proteome</keyword>
<protein>
    <submittedName>
        <fullName evidence="1">2523_t:CDS:1</fullName>
    </submittedName>
</protein>
<dbReference type="EMBL" id="CAJVPJ010003604">
    <property type="protein sequence ID" value="CAG8642303.1"/>
    <property type="molecule type" value="Genomic_DNA"/>
</dbReference>
<dbReference type="Proteomes" id="UP000789572">
    <property type="component" value="Unassembled WGS sequence"/>
</dbReference>
<sequence>PPGVVLLKIEEIERKTKILEVSTQISSGYISIKGLKAFKALNIERELSPDYSHEEIVANINMLKYKLEHPGSEIDANLYRSLNDDSGLIKNLGRGQKKVFLEPRENMKCAIPESVTRMCDKFVGGFNISNTSQATRNIFHNKKWKESEHKLVEASERILGALGETWSNPVFMSSISRSEQSEGTYISDIILPLLRSSLGDLLNGNICLSTAERQSLASKARRNAGAVGERMGKKPDIMGLLKWGDKFLELLYVESSRILCSNSKIMDDDVKLWRETLDGVSFVDALCRPVGNQFGIVGIQIAGTTMRLNVLMKDLGGIPRYFHLDNAEIPLSPHASNTKALVRLLLT</sequence>
<dbReference type="OrthoDB" id="2434299at2759"/>
<name>A0A9N9DIX9_9GLOM</name>
<reference evidence="1" key="1">
    <citation type="submission" date="2021-06" db="EMBL/GenBank/DDBJ databases">
        <authorList>
            <person name="Kallberg Y."/>
            <person name="Tangrot J."/>
            <person name="Rosling A."/>
        </authorList>
    </citation>
    <scope>NUCLEOTIDE SEQUENCE</scope>
    <source>
        <strain evidence="1">IA702</strain>
    </source>
</reference>
<feature type="non-terminal residue" evidence="1">
    <location>
        <position position="347"/>
    </location>
</feature>
<accession>A0A9N9DIX9</accession>
<evidence type="ECO:0000313" key="2">
    <source>
        <dbReference type="Proteomes" id="UP000789572"/>
    </source>
</evidence>